<evidence type="ECO:0000313" key="8">
    <source>
        <dbReference type="Proteomes" id="UP000014978"/>
    </source>
</evidence>
<comment type="caution">
    <text evidence="7">The sequence shown here is derived from an EMBL/GenBank/DDBJ whole genome shotgun (WGS) entry which is preliminary data.</text>
</comment>
<dbReference type="VEuPathDB" id="MicrosporidiaDB:SLOPH_449"/>
<dbReference type="InterPro" id="IPR029047">
    <property type="entry name" value="HSP70_peptide-bd_sf"/>
</dbReference>
<dbReference type="InterPro" id="IPR018181">
    <property type="entry name" value="Heat_shock_70_CS"/>
</dbReference>
<protein>
    <submittedName>
        <fullName evidence="7">Hsp70 protein</fullName>
    </submittedName>
</protein>
<dbReference type="FunFam" id="2.60.34.10:FF:000012">
    <property type="entry name" value="Heat shock 70 kDa protein"/>
    <property type="match status" value="1"/>
</dbReference>
<dbReference type="Gene3D" id="1.20.1270.10">
    <property type="match status" value="1"/>
</dbReference>
<dbReference type="SUPFAM" id="SSF100920">
    <property type="entry name" value="Heat shock protein 70kD (HSP70), peptide-binding domain"/>
    <property type="match status" value="1"/>
</dbReference>
<dbReference type="InParanoid" id="S7XVR1"/>
<gene>
    <name evidence="7" type="ORF">SLOPH_449</name>
</gene>
<evidence type="ECO:0000256" key="4">
    <source>
        <dbReference type="ARBA" id="ARBA00023186"/>
    </source>
</evidence>
<dbReference type="OrthoDB" id="2401965at2759"/>
<dbReference type="STRING" id="1358809.S7XVR1"/>
<dbReference type="SUPFAM" id="SSF53067">
    <property type="entry name" value="Actin-like ATPase domain"/>
    <property type="match status" value="2"/>
</dbReference>
<dbReference type="InterPro" id="IPR043129">
    <property type="entry name" value="ATPase_NBD"/>
</dbReference>
<keyword evidence="2 5" id="KW-0547">Nucleotide-binding</keyword>
<name>S7XVR1_SPRLO</name>
<dbReference type="HOGENOM" id="CLU_005965_2_1_1"/>
<dbReference type="Proteomes" id="UP000014978">
    <property type="component" value="Unassembled WGS sequence"/>
</dbReference>
<reference evidence="8" key="1">
    <citation type="journal article" date="2013" name="PLoS Genet.">
        <title>The genome of Spraguea lophii and the basis of host-microsporidian interactions.</title>
        <authorList>
            <person name="Campbell S.E."/>
            <person name="Williams T.A."/>
            <person name="Yousuf A."/>
            <person name="Soanes D.M."/>
            <person name="Paszkiewicz K.H."/>
            <person name="Williams B.A.P."/>
        </authorList>
    </citation>
    <scope>NUCLEOTIDE SEQUENCE [LARGE SCALE GENOMIC DNA]</scope>
    <source>
        <strain evidence="8">42_110</strain>
    </source>
</reference>
<keyword evidence="4" id="KW-0143">Chaperone</keyword>
<evidence type="ECO:0000313" key="7">
    <source>
        <dbReference type="EMBL" id="EPR79983.1"/>
    </source>
</evidence>
<dbReference type="EMBL" id="ATCN01000053">
    <property type="protein sequence ID" value="EPR79983.1"/>
    <property type="molecule type" value="Genomic_DNA"/>
</dbReference>
<evidence type="ECO:0000256" key="6">
    <source>
        <dbReference type="SAM" id="MobiDB-lite"/>
    </source>
</evidence>
<evidence type="ECO:0000256" key="1">
    <source>
        <dbReference type="ARBA" id="ARBA00007381"/>
    </source>
</evidence>
<dbReference type="CDD" id="cd24028">
    <property type="entry name" value="ASKHA_NBD_HSP70_HSPA1-like"/>
    <property type="match status" value="1"/>
</dbReference>
<dbReference type="AlphaFoldDB" id="S7XVR1"/>
<dbReference type="Gene3D" id="3.90.640.10">
    <property type="entry name" value="Actin, Chain A, domain 4"/>
    <property type="match status" value="1"/>
</dbReference>
<evidence type="ECO:0000256" key="2">
    <source>
        <dbReference type="ARBA" id="ARBA00022741"/>
    </source>
</evidence>
<organism evidence="7 8">
    <name type="scientific">Spraguea lophii (strain 42_110)</name>
    <name type="common">Microsporidian parasite</name>
    <dbReference type="NCBI Taxonomy" id="1358809"/>
    <lineage>
        <taxon>Eukaryota</taxon>
        <taxon>Fungi</taxon>
        <taxon>Fungi incertae sedis</taxon>
        <taxon>Microsporidia</taxon>
        <taxon>Spragueidae</taxon>
        <taxon>Spraguea</taxon>
    </lineage>
</organism>
<dbReference type="PANTHER" id="PTHR19375">
    <property type="entry name" value="HEAT SHOCK PROTEIN 70KDA"/>
    <property type="match status" value="1"/>
</dbReference>
<dbReference type="Pfam" id="PF00012">
    <property type="entry name" value="HSP70"/>
    <property type="match status" value="2"/>
</dbReference>
<dbReference type="Gene3D" id="2.60.34.10">
    <property type="entry name" value="Substrate Binding Domain Of DNAk, Chain A, domain 1"/>
    <property type="match status" value="1"/>
</dbReference>
<comment type="similarity">
    <text evidence="1 5">Belongs to the heat shock protein 70 family.</text>
</comment>
<sequence>MSEKKQSSAIGIDLGTTYSCVAGFVGGELTVFPNQDGLRTTPSIVAFEKEGRRLIGSAAAYKRTANPKSVVYDAKRLIGREFDDKTVEKFRKNWSFELVRWDKENNKETNIPSAQQGADNIRIAVPEDNNNKKYYDPVEISSYILTYLAAAAKDKLRTDVKSIVVTVPAHFNDNQREKTKLAAEIAGFTQVRLLNEPTAAAMAYGYGRAKDDKGRKDGETVLVFDLGGGTFDVSILKFEPPTEEGSIAEVLKTDGDTALGGADFDNSLFDHCIATFLKQNPPIKETQISDKAKRRLRNACENAKRTLTTATITNIELDYFVGEESFSIDVSRGMFENICGSYFKRCMEKVKGCLLELGGGKADYMNDGSVKISSSDNNLINKARDMIDNVVVVGGSSRIPKVLELLEEFFGKQKINHSLHPDEAIALGAAYQAALLEGDTDLDDRGNILLLDATPLTISIETAGGIATPMIPKCSTIPTSKTQVFTTYSDNQPSVTISICEGERSSFGDNNLLGRFNLDGIPPAPRGVPQIEVKCEIDNNGILKVTAKDLSTSNTQHLTVTNMRGRHSEEDVKRMVEEAKKHEEADKKHVEKVNSRNNLEQTIHSVKSVLEKGQLEQNVKEGILKDLKEHEDWLLMTPNAEKQEYDTRLKQVQDIMAKYIPQGGQPGGFPGQPQGGPTGPSADGPSVEEVD</sequence>
<dbReference type="PROSITE" id="PS01036">
    <property type="entry name" value="HSP70_3"/>
    <property type="match status" value="1"/>
</dbReference>
<evidence type="ECO:0000256" key="5">
    <source>
        <dbReference type="RuleBase" id="RU003322"/>
    </source>
</evidence>
<dbReference type="FunFam" id="3.90.640.10:FF:000010">
    <property type="entry name" value="heat shock 70 kDa protein 14"/>
    <property type="match status" value="1"/>
</dbReference>
<dbReference type="PRINTS" id="PR00301">
    <property type="entry name" value="HEATSHOCK70"/>
</dbReference>
<accession>S7XVR1</accession>
<feature type="compositionally biased region" description="Gly residues" evidence="6">
    <location>
        <begin position="664"/>
        <end position="678"/>
    </location>
</feature>
<proteinExistence type="inferred from homology"/>
<dbReference type="GO" id="GO:0005524">
    <property type="term" value="F:ATP binding"/>
    <property type="evidence" value="ECO:0007669"/>
    <property type="project" value="UniProtKB-KW"/>
</dbReference>
<dbReference type="InterPro" id="IPR013126">
    <property type="entry name" value="Hsp_70_fam"/>
</dbReference>
<dbReference type="SUPFAM" id="SSF100934">
    <property type="entry name" value="Heat shock protein 70kD (HSP70), C-terminal subdomain"/>
    <property type="match status" value="1"/>
</dbReference>
<dbReference type="InterPro" id="IPR029048">
    <property type="entry name" value="HSP70_C_sf"/>
</dbReference>
<keyword evidence="3 5" id="KW-0067">ATP-binding</keyword>
<dbReference type="OMA" id="DSKPCIE"/>
<feature type="region of interest" description="Disordered" evidence="6">
    <location>
        <begin position="659"/>
        <end position="691"/>
    </location>
</feature>
<dbReference type="FunCoup" id="S7XVR1">
    <property type="interactions" value="297"/>
</dbReference>
<dbReference type="PROSITE" id="PS00329">
    <property type="entry name" value="HSP70_2"/>
    <property type="match status" value="1"/>
</dbReference>
<dbReference type="Gene3D" id="3.30.420.40">
    <property type="match status" value="2"/>
</dbReference>
<dbReference type="GO" id="GO:0140662">
    <property type="term" value="F:ATP-dependent protein folding chaperone"/>
    <property type="evidence" value="ECO:0007669"/>
    <property type="project" value="InterPro"/>
</dbReference>
<evidence type="ECO:0000256" key="3">
    <source>
        <dbReference type="ARBA" id="ARBA00022840"/>
    </source>
</evidence>
<keyword evidence="8" id="KW-1185">Reference proteome</keyword>
<dbReference type="PROSITE" id="PS00297">
    <property type="entry name" value="HSP70_1"/>
    <property type="match status" value="1"/>
</dbReference>